<gene>
    <name evidence="2" type="ORF">M501DRAFT_997825</name>
</gene>
<dbReference type="AlphaFoldDB" id="A0A9P4S602"/>
<keyword evidence="3" id="KW-1185">Reference proteome</keyword>
<name>A0A9P4S602_9PEZI</name>
<keyword evidence="1" id="KW-0732">Signal</keyword>
<feature type="signal peptide" evidence="1">
    <location>
        <begin position="1"/>
        <end position="21"/>
    </location>
</feature>
<comment type="caution">
    <text evidence="2">The sequence shown here is derived from an EMBL/GenBank/DDBJ whole genome shotgun (WGS) entry which is preliminary data.</text>
</comment>
<organism evidence="2 3">
    <name type="scientific">Patellaria atrata CBS 101060</name>
    <dbReference type="NCBI Taxonomy" id="1346257"/>
    <lineage>
        <taxon>Eukaryota</taxon>
        <taxon>Fungi</taxon>
        <taxon>Dikarya</taxon>
        <taxon>Ascomycota</taxon>
        <taxon>Pezizomycotina</taxon>
        <taxon>Dothideomycetes</taxon>
        <taxon>Dothideomycetes incertae sedis</taxon>
        <taxon>Patellariales</taxon>
        <taxon>Patellariaceae</taxon>
        <taxon>Patellaria</taxon>
    </lineage>
</organism>
<dbReference type="Proteomes" id="UP000799429">
    <property type="component" value="Unassembled WGS sequence"/>
</dbReference>
<evidence type="ECO:0000256" key="1">
    <source>
        <dbReference type="SAM" id="SignalP"/>
    </source>
</evidence>
<accession>A0A9P4S602</accession>
<protein>
    <submittedName>
        <fullName evidence="2">Uncharacterized protein</fullName>
    </submittedName>
</protein>
<dbReference type="OrthoDB" id="5409186at2759"/>
<dbReference type="EMBL" id="MU006107">
    <property type="protein sequence ID" value="KAF2835683.1"/>
    <property type="molecule type" value="Genomic_DNA"/>
</dbReference>
<reference evidence="2" key="1">
    <citation type="journal article" date="2020" name="Stud. Mycol.">
        <title>101 Dothideomycetes genomes: a test case for predicting lifestyles and emergence of pathogens.</title>
        <authorList>
            <person name="Haridas S."/>
            <person name="Albert R."/>
            <person name="Binder M."/>
            <person name="Bloem J."/>
            <person name="Labutti K."/>
            <person name="Salamov A."/>
            <person name="Andreopoulos B."/>
            <person name="Baker S."/>
            <person name="Barry K."/>
            <person name="Bills G."/>
            <person name="Bluhm B."/>
            <person name="Cannon C."/>
            <person name="Castanera R."/>
            <person name="Culley D."/>
            <person name="Daum C."/>
            <person name="Ezra D."/>
            <person name="Gonzalez J."/>
            <person name="Henrissat B."/>
            <person name="Kuo A."/>
            <person name="Liang C."/>
            <person name="Lipzen A."/>
            <person name="Lutzoni F."/>
            <person name="Magnuson J."/>
            <person name="Mondo S."/>
            <person name="Nolan M."/>
            <person name="Ohm R."/>
            <person name="Pangilinan J."/>
            <person name="Park H.-J."/>
            <person name="Ramirez L."/>
            <person name="Alfaro M."/>
            <person name="Sun H."/>
            <person name="Tritt A."/>
            <person name="Yoshinaga Y."/>
            <person name="Zwiers L.-H."/>
            <person name="Turgeon B."/>
            <person name="Goodwin S."/>
            <person name="Spatafora J."/>
            <person name="Crous P."/>
            <person name="Grigoriev I."/>
        </authorList>
    </citation>
    <scope>NUCLEOTIDE SEQUENCE</scope>
    <source>
        <strain evidence="2">CBS 101060</strain>
    </source>
</reference>
<evidence type="ECO:0000313" key="3">
    <source>
        <dbReference type="Proteomes" id="UP000799429"/>
    </source>
</evidence>
<evidence type="ECO:0000313" key="2">
    <source>
        <dbReference type="EMBL" id="KAF2835683.1"/>
    </source>
</evidence>
<sequence length="106" mass="11606">MHSFTVKAFVASAVLAQLALAGNQRLPQRFFRRQAFDPDETTQSGANCVDAFGEGYVECRAESALQNRLCINPDLGETCCENEWGCPADSFCLVQDLCCPTVRPSP</sequence>
<proteinExistence type="predicted"/>
<feature type="chain" id="PRO_5040344164" evidence="1">
    <location>
        <begin position="22"/>
        <end position="106"/>
    </location>
</feature>